<feature type="transmembrane region" description="Helical" evidence="7">
    <location>
        <begin position="307"/>
        <end position="324"/>
    </location>
</feature>
<reference evidence="9 10" key="1">
    <citation type="submission" date="2019-09" db="EMBL/GenBank/DDBJ databases">
        <title>Phylogeny of genus Pseudoclavibacter and closely related genus.</title>
        <authorList>
            <person name="Li Y."/>
        </authorList>
    </citation>
    <scope>NUCLEOTIDE SEQUENCE [LARGE SCALE GENOMIC DNA]</scope>
    <source>
        <strain evidence="9 10">THG-MD12</strain>
    </source>
</reference>
<comment type="subcellular location">
    <subcellularLocation>
        <location evidence="1">Cell membrane</location>
        <topology evidence="1">Multi-pass membrane protein</topology>
    </subcellularLocation>
</comment>
<dbReference type="Pfam" id="PF07690">
    <property type="entry name" value="MFS_1"/>
    <property type="match status" value="1"/>
</dbReference>
<feature type="transmembrane region" description="Helical" evidence="7">
    <location>
        <begin position="416"/>
        <end position="437"/>
    </location>
</feature>
<gene>
    <name evidence="9" type="ORF">F8O03_09520</name>
</gene>
<sequence length="496" mass="52789">MTEQSTPPALPHQDVPTLATLRSFYQVLVNTLIANVTTSYLWFALTFWAYLETGSVLATSIIGGSYMLLVAVFGMIFGAIVDHMKKKAVMLISSAVTLITYLLAGVLYLSFPEETLVDWNGIWFWLFAGVILVGGVVENLRNIALSTTVTLLVPADRRDKANGLVGTVQGIAFMVTSVFSGLSVGLLGMGPTVFIAIVATAVAFAHLLFVSIPERGIAHDPAAGAAKVNFRGAIPAVMLVPGLLALILFTTLNNLVGGVFMALMDPYGLTLFSVEMWGVWLGVTSIGFIVGGGLVAKFGLGKNPVRTLLLVNIGVALLGAAFTIREYGWLFIVGMFLFMAIMPIAEAAEQTVIQRVVPFEKQGRVFGFAATVESASTPISAFMIGPIAEFWLIPYMETREGQESLGWLLGDGDARGIALVFLIASILLLGLVFVAFASPQYRLLSKSYAETPPPNSEAAGADAAPPATETEPAPISPKTPEISGGASRVDREDSRS</sequence>
<dbReference type="Gene3D" id="1.20.1250.20">
    <property type="entry name" value="MFS general substrate transporter like domains"/>
    <property type="match status" value="1"/>
</dbReference>
<dbReference type="PANTHER" id="PTHR23513:SF6">
    <property type="entry name" value="MAJOR FACILITATOR SUPERFAMILY ASSOCIATED DOMAIN-CONTAINING PROTEIN"/>
    <property type="match status" value="1"/>
</dbReference>
<organism evidence="9 10">
    <name type="scientific">Pseudoclavibacter terrae</name>
    <dbReference type="NCBI Taxonomy" id="1530195"/>
    <lineage>
        <taxon>Bacteria</taxon>
        <taxon>Bacillati</taxon>
        <taxon>Actinomycetota</taxon>
        <taxon>Actinomycetes</taxon>
        <taxon>Micrococcales</taxon>
        <taxon>Microbacteriaceae</taxon>
        <taxon>Pseudoclavibacter</taxon>
    </lineage>
</organism>
<evidence type="ECO:0000313" key="9">
    <source>
        <dbReference type="EMBL" id="KAB1637463.1"/>
    </source>
</evidence>
<feature type="transmembrane region" description="Helical" evidence="7">
    <location>
        <begin position="330"/>
        <end position="348"/>
    </location>
</feature>
<keyword evidence="4 7" id="KW-1133">Transmembrane helix</keyword>
<evidence type="ECO:0000259" key="8">
    <source>
        <dbReference type="PROSITE" id="PS50850"/>
    </source>
</evidence>
<dbReference type="EMBL" id="WBJX01000003">
    <property type="protein sequence ID" value="KAB1637463.1"/>
    <property type="molecule type" value="Genomic_DNA"/>
</dbReference>
<dbReference type="Proteomes" id="UP000490386">
    <property type="component" value="Unassembled WGS sequence"/>
</dbReference>
<name>A0A7J5B0L9_9MICO</name>
<dbReference type="GO" id="GO:0005886">
    <property type="term" value="C:plasma membrane"/>
    <property type="evidence" value="ECO:0007669"/>
    <property type="project" value="UniProtKB-SubCell"/>
</dbReference>
<dbReference type="InterPro" id="IPR036259">
    <property type="entry name" value="MFS_trans_sf"/>
</dbReference>
<dbReference type="RefSeq" id="WP_151423676.1">
    <property type="nucleotide sequence ID" value="NZ_WBJX01000003.1"/>
</dbReference>
<evidence type="ECO:0000256" key="6">
    <source>
        <dbReference type="SAM" id="MobiDB-lite"/>
    </source>
</evidence>
<evidence type="ECO:0000256" key="7">
    <source>
        <dbReference type="SAM" id="Phobius"/>
    </source>
</evidence>
<feature type="transmembrane region" description="Helical" evidence="7">
    <location>
        <begin position="27"/>
        <end position="51"/>
    </location>
</feature>
<dbReference type="AlphaFoldDB" id="A0A7J5B0L9"/>
<evidence type="ECO:0000256" key="2">
    <source>
        <dbReference type="ARBA" id="ARBA00022475"/>
    </source>
</evidence>
<feature type="transmembrane region" description="Helical" evidence="7">
    <location>
        <begin position="88"/>
        <end position="110"/>
    </location>
</feature>
<feature type="compositionally biased region" description="Low complexity" evidence="6">
    <location>
        <begin position="456"/>
        <end position="473"/>
    </location>
</feature>
<feature type="transmembrane region" description="Helical" evidence="7">
    <location>
        <begin position="368"/>
        <end position="396"/>
    </location>
</feature>
<keyword evidence="2" id="KW-1003">Cell membrane</keyword>
<dbReference type="InterPro" id="IPR020846">
    <property type="entry name" value="MFS_dom"/>
</dbReference>
<dbReference type="SUPFAM" id="SSF103473">
    <property type="entry name" value="MFS general substrate transporter"/>
    <property type="match status" value="1"/>
</dbReference>
<feature type="transmembrane region" description="Helical" evidence="7">
    <location>
        <begin position="161"/>
        <end position="187"/>
    </location>
</feature>
<comment type="caution">
    <text evidence="9">The sequence shown here is derived from an EMBL/GenBank/DDBJ whole genome shotgun (WGS) entry which is preliminary data.</text>
</comment>
<keyword evidence="3 7" id="KW-0812">Transmembrane</keyword>
<protein>
    <submittedName>
        <fullName evidence="9">MFS transporter</fullName>
    </submittedName>
</protein>
<feature type="transmembrane region" description="Helical" evidence="7">
    <location>
        <begin position="276"/>
        <end position="295"/>
    </location>
</feature>
<feature type="transmembrane region" description="Helical" evidence="7">
    <location>
        <begin position="122"/>
        <end position="140"/>
    </location>
</feature>
<dbReference type="OrthoDB" id="7441468at2"/>
<keyword evidence="10" id="KW-1185">Reference proteome</keyword>
<evidence type="ECO:0000313" key="10">
    <source>
        <dbReference type="Proteomes" id="UP000490386"/>
    </source>
</evidence>
<feature type="transmembrane region" description="Helical" evidence="7">
    <location>
        <begin position="233"/>
        <end position="256"/>
    </location>
</feature>
<evidence type="ECO:0000256" key="4">
    <source>
        <dbReference type="ARBA" id="ARBA00022989"/>
    </source>
</evidence>
<feature type="transmembrane region" description="Helical" evidence="7">
    <location>
        <begin position="193"/>
        <end position="212"/>
    </location>
</feature>
<feature type="region of interest" description="Disordered" evidence="6">
    <location>
        <begin position="448"/>
        <end position="496"/>
    </location>
</feature>
<dbReference type="CDD" id="cd06173">
    <property type="entry name" value="MFS_MefA_like"/>
    <property type="match status" value="1"/>
</dbReference>
<evidence type="ECO:0000256" key="5">
    <source>
        <dbReference type="ARBA" id="ARBA00023136"/>
    </source>
</evidence>
<keyword evidence="5 7" id="KW-0472">Membrane</keyword>
<evidence type="ECO:0000256" key="1">
    <source>
        <dbReference type="ARBA" id="ARBA00004651"/>
    </source>
</evidence>
<dbReference type="GO" id="GO:0022857">
    <property type="term" value="F:transmembrane transporter activity"/>
    <property type="evidence" value="ECO:0007669"/>
    <property type="project" value="InterPro"/>
</dbReference>
<accession>A0A7J5B0L9</accession>
<proteinExistence type="predicted"/>
<feature type="domain" description="Major facilitator superfamily (MFS) profile" evidence="8">
    <location>
        <begin position="15"/>
        <end position="442"/>
    </location>
</feature>
<dbReference type="PANTHER" id="PTHR23513">
    <property type="entry name" value="INTEGRAL MEMBRANE EFFLUX PROTEIN-RELATED"/>
    <property type="match status" value="1"/>
</dbReference>
<evidence type="ECO:0000256" key="3">
    <source>
        <dbReference type="ARBA" id="ARBA00022692"/>
    </source>
</evidence>
<feature type="transmembrane region" description="Helical" evidence="7">
    <location>
        <begin position="57"/>
        <end position="81"/>
    </location>
</feature>
<dbReference type="InterPro" id="IPR011701">
    <property type="entry name" value="MFS"/>
</dbReference>
<dbReference type="PROSITE" id="PS50850">
    <property type="entry name" value="MFS"/>
    <property type="match status" value="1"/>
</dbReference>